<dbReference type="GO" id="GO:0034271">
    <property type="term" value="C:phosphatidylinositol 3-kinase complex, class III, type I"/>
    <property type="evidence" value="ECO:0007669"/>
    <property type="project" value="TreeGrafter"/>
</dbReference>
<feature type="repeat" description="WD" evidence="10">
    <location>
        <begin position="1326"/>
        <end position="1340"/>
    </location>
</feature>
<keyword evidence="13" id="KW-1185">Reference proteome</keyword>
<dbReference type="Gene3D" id="1.10.510.10">
    <property type="entry name" value="Transferase(Phosphotransferase) domain 1"/>
    <property type="match status" value="1"/>
</dbReference>
<dbReference type="PROSITE" id="PS50011">
    <property type="entry name" value="PROTEIN_KINASE_DOM"/>
    <property type="match status" value="1"/>
</dbReference>
<dbReference type="GO" id="GO:0005524">
    <property type="term" value="F:ATP binding"/>
    <property type="evidence" value="ECO:0007669"/>
    <property type="project" value="UniProtKB-KW"/>
</dbReference>
<proteinExistence type="predicted"/>
<dbReference type="Gene3D" id="2.130.10.10">
    <property type="entry name" value="YVTN repeat-like/Quinoprotein amine dehydrogenase"/>
    <property type="match status" value="2"/>
</dbReference>
<keyword evidence="5" id="KW-0808">Transferase</keyword>
<reference evidence="12 13" key="2">
    <citation type="submission" date="2018-10" db="EMBL/GenBank/DDBJ databases">
        <authorList>
            <consortium name="Pathogen Informatics"/>
        </authorList>
    </citation>
    <scope>NUCLEOTIDE SEQUENCE [LARGE SCALE GENOMIC DNA]</scope>
</reference>
<dbReference type="Pfam" id="PF00400">
    <property type="entry name" value="WD40"/>
    <property type="match status" value="2"/>
</dbReference>
<evidence type="ECO:0000313" key="12">
    <source>
        <dbReference type="EMBL" id="VDD90499.1"/>
    </source>
</evidence>
<feature type="domain" description="Protein kinase" evidence="11">
    <location>
        <begin position="26"/>
        <end position="306"/>
    </location>
</feature>
<dbReference type="Proteomes" id="UP000274131">
    <property type="component" value="Unassembled WGS sequence"/>
</dbReference>
<dbReference type="InterPro" id="IPR001680">
    <property type="entry name" value="WD40_rpt"/>
</dbReference>
<dbReference type="InterPro" id="IPR045162">
    <property type="entry name" value="Vps15-like"/>
</dbReference>
<dbReference type="GO" id="GO:0045324">
    <property type="term" value="P:late endosome to vacuole transport"/>
    <property type="evidence" value="ECO:0007669"/>
    <property type="project" value="InterPro"/>
</dbReference>
<dbReference type="GO" id="GO:0016236">
    <property type="term" value="P:macroautophagy"/>
    <property type="evidence" value="ECO:0007669"/>
    <property type="project" value="InterPro"/>
</dbReference>
<dbReference type="SUPFAM" id="SSF50978">
    <property type="entry name" value="WD40 repeat-like"/>
    <property type="match status" value="1"/>
</dbReference>
<dbReference type="SMART" id="SM00220">
    <property type="entry name" value="S_TKc"/>
    <property type="match status" value="1"/>
</dbReference>
<dbReference type="InterPro" id="IPR016024">
    <property type="entry name" value="ARM-type_fold"/>
</dbReference>
<dbReference type="InterPro" id="IPR036322">
    <property type="entry name" value="WD40_repeat_dom_sf"/>
</dbReference>
<dbReference type="Pfam" id="PF00069">
    <property type="entry name" value="Pkinase"/>
    <property type="match status" value="1"/>
</dbReference>
<dbReference type="PROSITE" id="PS50294">
    <property type="entry name" value="WD_REPEATS_REGION"/>
    <property type="match status" value="2"/>
</dbReference>
<dbReference type="STRING" id="51028.A0A0N4V5X0"/>
<dbReference type="GO" id="GO:0004674">
    <property type="term" value="F:protein serine/threonine kinase activity"/>
    <property type="evidence" value="ECO:0007669"/>
    <property type="project" value="UniProtKB-KW"/>
</dbReference>
<dbReference type="Pfam" id="PF22956">
    <property type="entry name" value="VPS15-like_hel"/>
    <property type="match status" value="1"/>
</dbReference>
<dbReference type="InterPro" id="IPR011989">
    <property type="entry name" value="ARM-like"/>
</dbReference>
<keyword evidence="6" id="KW-0677">Repeat</keyword>
<dbReference type="InterPro" id="IPR055231">
    <property type="entry name" value="2AA_helical"/>
</dbReference>
<evidence type="ECO:0000256" key="3">
    <source>
        <dbReference type="ARBA" id="ARBA00022527"/>
    </source>
</evidence>
<dbReference type="InterPro" id="IPR000719">
    <property type="entry name" value="Prot_kinase_dom"/>
</dbReference>
<evidence type="ECO:0000313" key="13">
    <source>
        <dbReference type="Proteomes" id="UP000274131"/>
    </source>
</evidence>
<dbReference type="Gene3D" id="1.25.10.10">
    <property type="entry name" value="Leucine-rich Repeat Variant"/>
    <property type="match status" value="2"/>
</dbReference>
<dbReference type="SUPFAM" id="SSF56112">
    <property type="entry name" value="Protein kinase-like (PK-like)"/>
    <property type="match status" value="1"/>
</dbReference>
<evidence type="ECO:0000259" key="11">
    <source>
        <dbReference type="PROSITE" id="PS50011"/>
    </source>
</evidence>
<protein>
    <recommendedName>
        <fullName evidence="2">non-specific serine/threonine protein kinase</fullName>
        <ecNumber evidence="2">2.7.11.1</ecNumber>
    </recommendedName>
</protein>
<dbReference type="InterPro" id="IPR011009">
    <property type="entry name" value="Kinase-like_dom_sf"/>
</dbReference>
<evidence type="ECO:0000256" key="2">
    <source>
        <dbReference type="ARBA" id="ARBA00012513"/>
    </source>
</evidence>
<dbReference type="SUPFAM" id="SSF48371">
    <property type="entry name" value="ARM repeat"/>
    <property type="match status" value="1"/>
</dbReference>
<evidence type="ECO:0000256" key="9">
    <source>
        <dbReference type="ARBA" id="ARBA00022840"/>
    </source>
</evidence>
<name>A0A0N4V5X0_ENTVE</name>
<evidence type="ECO:0000256" key="8">
    <source>
        <dbReference type="ARBA" id="ARBA00022777"/>
    </source>
</evidence>
<dbReference type="WBParaSite" id="EVEC_0000563901-mRNA-1">
    <property type="protein sequence ID" value="EVEC_0000563901-mRNA-1"/>
    <property type="gene ID" value="EVEC_0000563901"/>
</dbReference>
<reference evidence="14" key="1">
    <citation type="submission" date="2017-02" db="UniProtKB">
        <authorList>
            <consortium name="WormBaseParasite"/>
        </authorList>
    </citation>
    <scope>IDENTIFICATION</scope>
</reference>
<accession>A0A0N4V5X0</accession>
<dbReference type="EMBL" id="UXUI01008103">
    <property type="protein sequence ID" value="VDD90499.1"/>
    <property type="molecule type" value="Genomic_DNA"/>
</dbReference>
<keyword evidence="8" id="KW-0418">Kinase</keyword>
<keyword evidence="7" id="KW-0547">Nucleotide-binding</keyword>
<dbReference type="OrthoDB" id="242910at2759"/>
<evidence type="ECO:0000256" key="1">
    <source>
        <dbReference type="ARBA" id="ARBA00004419"/>
    </source>
</evidence>
<evidence type="ECO:0000256" key="7">
    <source>
        <dbReference type="ARBA" id="ARBA00022741"/>
    </source>
</evidence>
<dbReference type="GO" id="GO:0034272">
    <property type="term" value="C:phosphatidylinositol 3-kinase complex, class III, type II"/>
    <property type="evidence" value="ECO:0007669"/>
    <property type="project" value="TreeGrafter"/>
</dbReference>
<evidence type="ECO:0000256" key="10">
    <source>
        <dbReference type="PROSITE-ProRule" id="PRU00221"/>
    </source>
</evidence>
<evidence type="ECO:0000256" key="5">
    <source>
        <dbReference type="ARBA" id="ARBA00022679"/>
    </source>
</evidence>
<dbReference type="PANTHER" id="PTHR17583">
    <property type="entry name" value="PHOSPHOINOSITIDE 3-KINASE REGULATORY SUBUNIT 4"/>
    <property type="match status" value="1"/>
</dbReference>
<dbReference type="GO" id="GO:0005770">
    <property type="term" value="C:late endosome"/>
    <property type="evidence" value="ECO:0007669"/>
    <property type="project" value="TreeGrafter"/>
</dbReference>
<dbReference type="PROSITE" id="PS50082">
    <property type="entry name" value="WD_REPEATS_2"/>
    <property type="match status" value="2"/>
</dbReference>
<gene>
    <name evidence="12" type="ORF">EVEC_LOCUS5250</name>
</gene>
<dbReference type="EC" id="2.7.11.1" evidence="2"/>
<evidence type="ECO:0000256" key="6">
    <source>
        <dbReference type="ARBA" id="ARBA00022737"/>
    </source>
</evidence>
<sequence>MGNVIAAPIPSRILSVEEYINDIPDLQFVQSLGSTRFMKVARVNFKDGPAVCKVFLPYDPSFSVEPYTKQVEHLGTFLANEPNCLPYKKVTQRCAVLLRQFQKQNLYDRLGTRPFLTDVEKKWITFQLFKALAQCESTGTCHGDLKTQNILVSSSSWIYITDFASYKPACLPSDDPSYFHFFFDTSRRLSCYLAPERFQPSQEIKTHPTLPGDFMDVSKGLTPNMDVFSAGCVLIELLTEGRIPFTYESIIRYKEAKKDDANQLIQHILEYIPEEWRSLIGLMLDRNPKRRPLGSEILRHYASALFPNVFDRFVYNYMLAFRPRFNPPGVVPEEPSEGVTAVMEPDDVIAKVYTDLNMILGKLGENCNGSAQTSASILFISLITSNIRMLKSLSAKLTAMEILRQLAVITEPSVVADRIVPYLMSFLSDFCVQVRVEAIYAITTVLSSIKEIPVNENRLFVDYIFPRLVTGLLDSVNCFKKVLSMDHAVLVRMSLALNLGELAETSVKFLTQCSRNLTDDFLKGSLAVEADDKGKKEEVLTRQELEALHEAVNEIFVNLCGTDNNVKLSLVVPESLEKLCRFFHRQKSTDVLLSHMITFLNDKVDWRLRATFFRCCTITAKYVGRQSAFILRSLLQQGLRDYEEFVQLSALQCIYELCKERLLDKTSIYMLLDDVVPFLAHPNEWLRLAVVNIICLLDNILNIADVYCKLTPAVREYLEENLIRMNKKFTVASCLKPPIPRNIWTYVVEKTPVDKLLECLSNKRLLISLDGGSRSIFASERSTLPAASSVEPYLNQLKRLDLTDSQEEKLIKFKSILPKMCNFRSSFDARLSPDTENGILDLGNLLTNVNLREFDFNTGEQKNPEVTLRSVGSMEANNFFLSEPGSIRQNSYGVYMQSGGTTCSGTLRSSTSIVQLSELLTHKRERYMKCRRLISSVSSRISATPNSLKRTSVPSSLRGTRLIAHLHEHGDAITSMSVNAAGTSFASASSDGTIKIWSFSKFTGQLTGAIRADATYVYKRKIFSIEYLRHVDDNLAIAAEDGTINVIDARGLVLVKRTKIEEDDGPPVQLFAADNLLYVLTHHGNVYCLDCRVATKPVTLWNIKAKNKYGLITSFCVDPSGRNWMGLTSTGGWLILWDLRFGLQVKDYRHSCSLLGCWPGYPLYPNTPFKEVWTASSDNGELSRWDLETGELSCAIWPCPEEPIFSRAKDSKLVTTALTTCGQTGRVFTGDSFGAIRSYNLSNEKECYYLSGPERRTAEEITAVGDSAKSIKFGRTTKDAVDVIYQFPRELKGRASSTAPYANPLSNQVTICHQSAVSEIFCRDEFLVSSSRDGIIKVWR</sequence>
<evidence type="ECO:0000256" key="4">
    <source>
        <dbReference type="ARBA" id="ARBA00022574"/>
    </source>
</evidence>
<keyword evidence="4 10" id="KW-0853">WD repeat</keyword>
<dbReference type="PANTHER" id="PTHR17583:SF0">
    <property type="entry name" value="PHOSPHOINOSITIDE 3-KINASE REGULATORY SUBUNIT 4"/>
    <property type="match status" value="1"/>
</dbReference>
<organism evidence="14">
    <name type="scientific">Enterobius vermicularis</name>
    <name type="common">Human pinworm</name>
    <dbReference type="NCBI Taxonomy" id="51028"/>
    <lineage>
        <taxon>Eukaryota</taxon>
        <taxon>Metazoa</taxon>
        <taxon>Ecdysozoa</taxon>
        <taxon>Nematoda</taxon>
        <taxon>Chromadorea</taxon>
        <taxon>Rhabditida</taxon>
        <taxon>Spirurina</taxon>
        <taxon>Oxyuridomorpha</taxon>
        <taxon>Oxyuroidea</taxon>
        <taxon>Oxyuridae</taxon>
        <taxon>Enterobius</taxon>
    </lineage>
</organism>
<dbReference type="GO" id="GO:0006623">
    <property type="term" value="P:protein targeting to vacuole"/>
    <property type="evidence" value="ECO:0007669"/>
    <property type="project" value="TreeGrafter"/>
</dbReference>
<dbReference type="GO" id="GO:0071561">
    <property type="term" value="C:nucleus-vacuole junction"/>
    <property type="evidence" value="ECO:0007669"/>
    <property type="project" value="TreeGrafter"/>
</dbReference>
<keyword evidence="3" id="KW-0723">Serine/threonine-protein kinase</keyword>
<keyword evidence="9" id="KW-0067">ATP-binding</keyword>
<dbReference type="InterPro" id="IPR015943">
    <property type="entry name" value="WD40/YVTN_repeat-like_dom_sf"/>
</dbReference>
<comment type="subcellular location">
    <subcellularLocation>
        <location evidence="1">Cytoplasmic vesicle</location>
        <location evidence="1">Autophagosome</location>
    </subcellularLocation>
</comment>
<evidence type="ECO:0000313" key="14">
    <source>
        <dbReference type="WBParaSite" id="EVEC_0000563901-mRNA-1"/>
    </source>
</evidence>
<dbReference type="GO" id="GO:0005776">
    <property type="term" value="C:autophagosome"/>
    <property type="evidence" value="ECO:0007669"/>
    <property type="project" value="UniProtKB-SubCell"/>
</dbReference>
<dbReference type="SMART" id="SM00320">
    <property type="entry name" value="WD40"/>
    <property type="match status" value="4"/>
</dbReference>
<feature type="repeat" description="WD" evidence="10">
    <location>
        <begin position="966"/>
        <end position="1000"/>
    </location>
</feature>